<evidence type="ECO:0000313" key="2">
    <source>
        <dbReference type="EMBL" id="SET92034.1"/>
    </source>
</evidence>
<evidence type="ECO:0000313" key="3">
    <source>
        <dbReference type="Proteomes" id="UP000182121"/>
    </source>
</evidence>
<protein>
    <submittedName>
        <fullName evidence="2">Uncharacterized protein</fullName>
    </submittedName>
</protein>
<comment type="caution">
    <text evidence="2">The sequence shown here is derived from an EMBL/GenBank/DDBJ whole genome shotgun (WGS) entry which is preliminary data.</text>
</comment>
<dbReference type="Proteomes" id="UP000182121">
    <property type="component" value="Unassembled WGS sequence"/>
</dbReference>
<organism evidence="2 3">
    <name type="scientific">Enterocloster clostridioformis</name>
    <dbReference type="NCBI Taxonomy" id="1531"/>
    <lineage>
        <taxon>Bacteria</taxon>
        <taxon>Bacillati</taxon>
        <taxon>Bacillota</taxon>
        <taxon>Clostridia</taxon>
        <taxon>Lachnospirales</taxon>
        <taxon>Lachnospiraceae</taxon>
        <taxon>Enterocloster</taxon>
    </lineage>
</organism>
<sequence>MDFFTDAVRTLEILVQALSGKHSFYGTAADRSAILSTGCQKPKAKTVRVPSKHLRPPVRAQPLSALTS</sequence>
<gene>
    <name evidence="2" type="ORF">SAMN05216521_103518</name>
</gene>
<dbReference type="EMBL" id="FOIO01000035">
    <property type="protein sequence ID" value="SET92034.1"/>
    <property type="molecule type" value="Genomic_DNA"/>
</dbReference>
<proteinExistence type="predicted"/>
<dbReference type="GeneID" id="86056416"/>
<feature type="compositionally biased region" description="Basic residues" evidence="1">
    <location>
        <begin position="45"/>
        <end position="56"/>
    </location>
</feature>
<reference evidence="2 3" key="1">
    <citation type="submission" date="2016-10" db="EMBL/GenBank/DDBJ databases">
        <authorList>
            <person name="Varghese N."/>
            <person name="Submissions S."/>
        </authorList>
    </citation>
    <scope>NUCLEOTIDE SEQUENCE [LARGE SCALE GENOMIC DNA]</scope>
    <source>
        <strain evidence="2 3">NLAE-zl-C196</strain>
    </source>
</reference>
<dbReference type="RefSeq" id="WP_074663243.1">
    <property type="nucleotide sequence ID" value="NZ_FOIO01000035.1"/>
</dbReference>
<name>A0A1I0I6C0_9FIRM</name>
<feature type="region of interest" description="Disordered" evidence="1">
    <location>
        <begin position="45"/>
        <end position="68"/>
    </location>
</feature>
<accession>A0A1I0I6C0</accession>
<evidence type="ECO:0000256" key="1">
    <source>
        <dbReference type="SAM" id="MobiDB-lite"/>
    </source>
</evidence>
<dbReference type="AlphaFoldDB" id="A0A1I0I6C0"/>